<evidence type="ECO:0000256" key="6">
    <source>
        <dbReference type="SAM" id="MobiDB-lite"/>
    </source>
</evidence>
<feature type="region of interest" description="Disordered" evidence="6">
    <location>
        <begin position="61"/>
        <end position="105"/>
    </location>
</feature>
<keyword evidence="2" id="KW-0691">RNA editing</keyword>
<keyword evidence="3" id="KW-0597">Phosphoprotein</keyword>
<comment type="function">
    <text evidence="5">Essential cofactor of the RNA polymerase L that plays a central role in the transcription and replication by forming the polymerase complex with RNA polymerase L and recruiting L to the genomic N-RNA template for RNA synthesis. Also plays a central role in the encapsidation of nascent RNA chains by forming the encapsidation complex with the nucleocapsid protein N (N-P complex). Acts as a chaperone for newly synthesized free N protein, so-called N0, allowing encapsidation of nascent RNA chains during replication. The nucleoprotein protein N prevents excessive phosphorylation of P, which leads to down-regulation of viral transcription/ replication. Participates, together with N, in the formation of viral factories (viroplasms), which are large inclusions in the host cytoplasm where replication takes place.</text>
</comment>
<feature type="compositionally biased region" description="Low complexity" evidence="6">
    <location>
        <begin position="291"/>
        <end position="308"/>
    </location>
</feature>
<dbReference type="InterPro" id="IPR004897">
    <property type="entry name" value="P/V_Pprotein_paramyxoviral"/>
</dbReference>
<dbReference type="Gene3D" id="6.10.250.2490">
    <property type="match status" value="1"/>
</dbReference>
<feature type="compositionally biased region" description="Acidic residues" evidence="6">
    <location>
        <begin position="274"/>
        <end position="284"/>
    </location>
</feature>
<accession>A0AAE8BEP5</accession>
<keyword evidence="4" id="KW-0693">Viral RNA replication</keyword>
<dbReference type="Pfam" id="PF03210">
    <property type="entry name" value="Paramyx_P_V_C"/>
    <property type="match status" value="1"/>
</dbReference>
<proteinExistence type="predicted"/>
<organism evidence="9 10">
    <name type="scientific">Henipavirus sp</name>
    <dbReference type="NCBI Taxonomy" id="2809456"/>
    <lineage>
        <taxon>Viruses</taxon>
        <taxon>Riboviria</taxon>
        <taxon>Orthornavirae</taxon>
        <taxon>Negarnaviricota</taxon>
        <taxon>Haploviricotina</taxon>
        <taxon>Monjiviricetes</taxon>
        <taxon>Mononegavirales</taxon>
        <taxon>Paramyxoviridae</taxon>
        <taxon>Orthoparamyxovirinae</taxon>
        <taxon>Henipavirus</taxon>
    </lineage>
</organism>
<sequence length="698" mass="77866">MSHEDRIKQIQNGLQIVELVEKIRKENKIQPSYGRSAIGLPSTKDRTSAWELFHKVALDADRHEEGTGEEGDSNTPVRDDSRNEHDDDGVNSRGERTYKESTWDDDEPIILENSLASNIQQDDSGRKNTYRFTNNQNDDCRSSKSCGSTKGNGCVSHDQANMSCILENHIPPERIVEGADQKRGFVMNPNAKEYVPKVRTTIWSANDGLLEAMGLSDRNNNIRDNIIPPAKPVMQKKIINSDKYPDIQIPAKPIPVPKKRSGVIVESAGTIEPIDNEPEYEDMEGERHGAPTSTPISMSPTTPSTSSSQETVFNLSDIVTDNDRRNMISDQSVKALDKQTARERKRSKSSDHTYHRLQEKTGSEARSLSEGRAKSEKKTGKKLRALSNTDAGMNDYFKIDNEKKCDVKKGTDENTVCPGMVQRSGSKNGATLHAPGLNHVQQERDANAGHVPDTVNRKIAQESSTIQNKLITNHNNETGEENSNPEAASFDDYYNNMIISIPQEEIMKEIYRNQLEILTKLSENQTLTNAIKDIQTTQKATISRIESLERSIGKLGLAVSSMEQMLASMRIMIPGKPSDIKSPEKAKNPMLKPVIGRETLKAEEVIDIDFESTGNSKTKGTIKKNLFIEPIDDKKTNASQFIPDDDFSTINTLYALIINRVKDAELKDVFLAALKKAETRKDIDVLYANVARAIKGKL</sequence>
<feature type="compositionally biased region" description="Basic and acidic residues" evidence="6">
    <location>
        <begin position="335"/>
        <end position="378"/>
    </location>
</feature>
<reference evidence="10" key="1">
    <citation type="journal article" date="2021" name="Viruses">
        <title>Discovery and Genetic Characterization of Novel Paramyxoviruses Related to The Genus Henipavirus in Crocidura Species in The Republic of Korea.</title>
        <authorList>
            <person name="Lee S.-H."/>
            <person name="Kim K."/>
            <person name="Kim J."/>
            <person name="No J.S."/>
            <person name="Park K."/>
            <person name="Budhathoki S."/>
            <person name="Lee S.H."/>
            <person name="Lee J."/>
            <person name="Cho S.H."/>
            <person name="Cho S."/>
            <person name="Lee G.-Y."/>
            <person name="Hwang J."/>
            <person name="Kim H.-C."/>
            <person name="Klein T.A."/>
            <person name="Uhm C.-S."/>
            <person name="Kim W.-K."/>
            <person name="Song J.-W."/>
        </authorList>
    </citation>
    <scope>NUCLEOTIDE SEQUENCE [LARGE SCALE GENOMIC DNA]</scope>
    <source>
        <strain evidence="10">Cs17-65</strain>
    </source>
</reference>
<protein>
    <recommendedName>
        <fullName evidence="1">Phosphoprotein</fullName>
    </recommendedName>
</protein>
<feature type="region of interest" description="Disordered" evidence="6">
    <location>
        <begin position="323"/>
        <end position="386"/>
    </location>
</feature>
<dbReference type="EMBL" id="MZ574409">
    <property type="protein sequence ID" value="QYO90528.1"/>
    <property type="molecule type" value="Viral_cRNA"/>
</dbReference>
<dbReference type="InterPro" id="IPR025909">
    <property type="entry name" value="Soyouz_module"/>
</dbReference>
<dbReference type="InterPro" id="IPR028243">
    <property type="entry name" value="Paramyxo_P/V_N"/>
</dbReference>
<evidence type="ECO:0000313" key="10">
    <source>
        <dbReference type="Proteomes" id="UP001263169"/>
    </source>
</evidence>
<evidence type="ECO:0000256" key="1">
    <source>
        <dbReference type="ARBA" id="ARBA00020572"/>
    </source>
</evidence>
<feature type="region of interest" description="Disordered" evidence="6">
    <location>
        <begin position="265"/>
        <end position="311"/>
    </location>
</feature>
<evidence type="ECO:0000313" key="9">
    <source>
        <dbReference type="EMBL" id="QYO90528.1"/>
    </source>
</evidence>
<dbReference type="Proteomes" id="UP001263169">
    <property type="component" value="Segment"/>
</dbReference>
<evidence type="ECO:0000256" key="3">
    <source>
        <dbReference type="ARBA" id="ARBA00022553"/>
    </source>
</evidence>
<evidence type="ECO:0000256" key="2">
    <source>
        <dbReference type="ARBA" id="ARBA00022495"/>
    </source>
</evidence>
<evidence type="ECO:0000259" key="7">
    <source>
        <dbReference type="Pfam" id="PF13825"/>
    </source>
</evidence>
<keyword evidence="10" id="KW-1185">Reference proteome</keyword>
<name>A0AAE8BEP5_9MONO</name>
<feature type="domain" description="Paramyxovirus structural protein P/V N-terminal" evidence="7">
    <location>
        <begin position="399"/>
        <end position="480"/>
    </location>
</feature>
<feature type="domain" description="Phosphoprotein P soyouz module" evidence="8">
    <location>
        <begin position="11"/>
        <end position="51"/>
    </location>
</feature>
<dbReference type="Pfam" id="PF14313">
    <property type="entry name" value="Soyouz_module"/>
    <property type="match status" value="1"/>
</dbReference>
<evidence type="ECO:0000256" key="4">
    <source>
        <dbReference type="ARBA" id="ARBA00022953"/>
    </source>
</evidence>
<evidence type="ECO:0000256" key="5">
    <source>
        <dbReference type="ARBA" id="ARBA00060014"/>
    </source>
</evidence>
<evidence type="ECO:0000259" key="8">
    <source>
        <dbReference type="Pfam" id="PF14313"/>
    </source>
</evidence>
<dbReference type="Pfam" id="PF13825">
    <property type="entry name" value="Paramyxo_P_V_N"/>
    <property type="match status" value="1"/>
</dbReference>
<feature type="compositionally biased region" description="Basic and acidic residues" evidence="6">
    <location>
        <begin position="77"/>
        <end position="102"/>
    </location>
</feature>